<dbReference type="PROSITE" id="PS51063">
    <property type="entry name" value="HTH_CRP_2"/>
    <property type="match status" value="1"/>
</dbReference>
<protein>
    <submittedName>
        <fullName evidence="6">Transcriptional regulator</fullName>
    </submittedName>
</protein>
<dbReference type="CDD" id="cd00038">
    <property type="entry name" value="CAP_ED"/>
    <property type="match status" value="1"/>
</dbReference>
<dbReference type="GO" id="GO:0005829">
    <property type="term" value="C:cytosol"/>
    <property type="evidence" value="ECO:0007669"/>
    <property type="project" value="TreeGrafter"/>
</dbReference>
<dbReference type="AlphaFoldDB" id="A0A2W4VVE1"/>
<evidence type="ECO:0000259" key="5">
    <source>
        <dbReference type="PROSITE" id="PS51063"/>
    </source>
</evidence>
<dbReference type="SUPFAM" id="SSF51206">
    <property type="entry name" value="cAMP-binding domain-like"/>
    <property type="match status" value="1"/>
</dbReference>
<dbReference type="SMART" id="SM00419">
    <property type="entry name" value="HTH_CRP"/>
    <property type="match status" value="1"/>
</dbReference>
<name>A0A2W4VVE1_9CYAN</name>
<comment type="caution">
    <text evidence="6">The sequence shown here is derived from an EMBL/GenBank/DDBJ whole genome shotgun (WGS) entry which is preliminary data.</text>
</comment>
<evidence type="ECO:0000256" key="1">
    <source>
        <dbReference type="ARBA" id="ARBA00023015"/>
    </source>
</evidence>
<feature type="domain" description="HTH crp-type" evidence="5">
    <location>
        <begin position="150"/>
        <end position="227"/>
    </location>
</feature>
<dbReference type="Gene3D" id="1.10.10.10">
    <property type="entry name" value="Winged helix-like DNA-binding domain superfamily/Winged helix DNA-binding domain"/>
    <property type="match status" value="1"/>
</dbReference>
<reference evidence="6 7" key="1">
    <citation type="submission" date="2018-04" db="EMBL/GenBank/DDBJ databases">
        <authorList>
            <person name="Go L.Y."/>
            <person name="Mitchell J.A."/>
        </authorList>
    </citation>
    <scope>NUCLEOTIDE SEQUENCE [LARGE SCALE GENOMIC DNA]</scope>
    <source>
        <strain evidence="6">ULC066bin1</strain>
    </source>
</reference>
<dbReference type="PANTHER" id="PTHR24567:SF74">
    <property type="entry name" value="HTH-TYPE TRANSCRIPTIONAL REGULATOR ARCR"/>
    <property type="match status" value="1"/>
</dbReference>
<keyword evidence="1" id="KW-0805">Transcription regulation</keyword>
<dbReference type="InterPro" id="IPR014710">
    <property type="entry name" value="RmlC-like_jellyroll"/>
</dbReference>
<dbReference type="InterPro" id="IPR018490">
    <property type="entry name" value="cNMP-bd_dom_sf"/>
</dbReference>
<evidence type="ECO:0000256" key="2">
    <source>
        <dbReference type="ARBA" id="ARBA00023125"/>
    </source>
</evidence>
<evidence type="ECO:0000256" key="3">
    <source>
        <dbReference type="ARBA" id="ARBA00023163"/>
    </source>
</evidence>
<sequence>MTDISDPNDWLQQTCIFRGLSPDKLKSVTQIAQWQRFPKGEMIFQQGDEATGFYVIKTGRVKVFKLSVNGKEQILNIFGSGDEFAEVPALDGKCFPASAATLETSELLFFPRIAFIHLLYQSPDIAINMLISFSQHLRHFAGLIEDLSFKDVHQRLAAYILNLTQSHSHSNHAFDHSNKIVILDLTKSQLASSLGTIPATLSRAFYRLSSEGMIAMNDAQIEILDCDRLQKLSQFLE</sequence>
<organism evidence="6 7">
    <name type="scientific">Pseudanabaena frigida</name>
    <dbReference type="NCBI Taxonomy" id="945775"/>
    <lineage>
        <taxon>Bacteria</taxon>
        <taxon>Bacillati</taxon>
        <taxon>Cyanobacteriota</taxon>
        <taxon>Cyanophyceae</taxon>
        <taxon>Pseudanabaenales</taxon>
        <taxon>Pseudanabaenaceae</taxon>
        <taxon>Pseudanabaena</taxon>
    </lineage>
</organism>
<dbReference type="InterPro" id="IPR050397">
    <property type="entry name" value="Env_Response_Regulators"/>
</dbReference>
<dbReference type="InterPro" id="IPR012318">
    <property type="entry name" value="HTH_CRP"/>
</dbReference>
<reference evidence="6 7" key="2">
    <citation type="submission" date="2018-06" db="EMBL/GenBank/DDBJ databases">
        <title>Metagenomic assembly of (sub)arctic Cyanobacteria and their associated microbiome from non-axenic cultures.</title>
        <authorList>
            <person name="Baurain D."/>
        </authorList>
    </citation>
    <scope>NUCLEOTIDE SEQUENCE [LARGE SCALE GENOMIC DNA]</scope>
    <source>
        <strain evidence="6">ULC066bin1</strain>
    </source>
</reference>
<dbReference type="EMBL" id="QBML01000041">
    <property type="protein sequence ID" value="PZO36402.1"/>
    <property type="molecule type" value="Genomic_DNA"/>
</dbReference>
<dbReference type="GO" id="GO:0003677">
    <property type="term" value="F:DNA binding"/>
    <property type="evidence" value="ECO:0007669"/>
    <property type="project" value="UniProtKB-KW"/>
</dbReference>
<dbReference type="InterPro" id="IPR000595">
    <property type="entry name" value="cNMP-bd_dom"/>
</dbReference>
<evidence type="ECO:0000313" key="7">
    <source>
        <dbReference type="Proteomes" id="UP000249467"/>
    </source>
</evidence>
<dbReference type="PANTHER" id="PTHR24567">
    <property type="entry name" value="CRP FAMILY TRANSCRIPTIONAL REGULATORY PROTEIN"/>
    <property type="match status" value="1"/>
</dbReference>
<dbReference type="InterPro" id="IPR036388">
    <property type="entry name" value="WH-like_DNA-bd_sf"/>
</dbReference>
<dbReference type="Gene3D" id="2.60.120.10">
    <property type="entry name" value="Jelly Rolls"/>
    <property type="match status" value="1"/>
</dbReference>
<dbReference type="PROSITE" id="PS50042">
    <property type="entry name" value="CNMP_BINDING_3"/>
    <property type="match status" value="1"/>
</dbReference>
<keyword evidence="3" id="KW-0804">Transcription</keyword>
<dbReference type="SUPFAM" id="SSF46785">
    <property type="entry name" value="Winged helix' DNA-binding domain"/>
    <property type="match status" value="1"/>
</dbReference>
<accession>A0A2W4VVE1</accession>
<evidence type="ECO:0000313" key="6">
    <source>
        <dbReference type="EMBL" id="PZO36402.1"/>
    </source>
</evidence>
<dbReference type="Pfam" id="PF00027">
    <property type="entry name" value="cNMP_binding"/>
    <property type="match status" value="1"/>
</dbReference>
<dbReference type="InterPro" id="IPR036390">
    <property type="entry name" value="WH_DNA-bd_sf"/>
</dbReference>
<dbReference type="GO" id="GO:0003700">
    <property type="term" value="F:DNA-binding transcription factor activity"/>
    <property type="evidence" value="ECO:0007669"/>
    <property type="project" value="TreeGrafter"/>
</dbReference>
<feature type="domain" description="Cyclic nucleotide-binding" evidence="4">
    <location>
        <begin position="16"/>
        <end position="136"/>
    </location>
</feature>
<keyword evidence="2" id="KW-0238">DNA-binding</keyword>
<dbReference type="SMART" id="SM00100">
    <property type="entry name" value="cNMP"/>
    <property type="match status" value="1"/>
</dbReference>
<evidence type="ECO:0000259" key="4">
    <source>
        <dbReference type="PROSITE" id="PS50042"/>
    </source>
</evidence>
<dbReference type="Proteomes" id="UP000249467">
    <property type="component" value="Unassembled WGS sequence"/>
</dbReference>
<gene>
    <name evidence="6" type="ORF">DCF19_21620</name>
</gene>
<dbReference type="Pfam" id="PF13545">
    <property type="entry name" value="HTH_Crp_2"/>
    <property type="match status" value="1"/>
</dbReference>
<proteinExistence type="predicted"/>